<reference evidence="2 3" key="1">
    <citation type="submission" date="2016-01" db="EMBL/GenBank/DDBJ databases">
        <authorList>
            <person name="Oliw E.H."/>
        </authorList>
    </citation>
    <scope>NUCLEOTIDE SEQUENCE [LARGE SCALE GENOMIC DNA]</scope>
    <source>
        <strain evidence="2">LMG 27134</strain>
    </source>
</reference>
<feature type="region of interest" description="Disordered" evidence="1">
    <location>
        <begin position="1"/>
        <end position="20"/>
    </location>
</feature>
<evidence type="ECO:0000256" key="1">
    <source>
        <dbReference type="SAM" id="MobiDB-lite"/>
    </source>
</evidence>
<proteinExistence type="predicted"/>
<gene>
    <name evidence="2" type="ORF">AWB69_07541</name>
</gene>
<sequence length="61" mass="6556">MPSPRRPSSTGGSQLARVSTTGIDRIQPMCVLSMPGMILTLIAVNSRDGLKRRSANAFRPT</sequence>
<organism evidence="2 3">
    <name type="scientific">Caballeronia udeis</name>
    <dbReference type="NCBI Taxonomy" id="1232866"/>
    <lineage>
        <taxon>Bacteria</taxon>
        <taxon>Pseudomonadati</taxon>
        <taxon>Pseudomonadota</taxon>
        <taxon>Betaproteobacteria</taxon>
        <taxon>Burkholderiales</taxon>
        <taxon>Burkholderiaceae</taxon>
        <taxon>Caballeronia</taxon>
    </lineage>
</organism>
<dbReference type="EMBL" id="FCOK02000079">
    <property type="protein sequence ID" value="SAL66599.1"/>
    <property type="molecule type" value="Genomic_DNA"/>
</dbReference>
<evidence type="ECO:0000313" key="3">
    <source>
        <dbReference type="Proteomes" id="UP000054683"/>
    </source>
</evidence>
<feature type="compositionally biased region" description="Polar residues" evidence="1">
    <location>
        <begin position="10"/>
        <end position="20"/>
    </location>
</feature>
<name>A0A158JDR4_9BURK</name>
<protein>
    <submittedName>
        <fullName evidence="2">Uncharacterized protein</fullName>
    </submittedName>
</protein>
<dbReference type="AlphaFoldDB" id="A0A158JDR4"/>
<dbReference type="Proteomes" id="UP000054683">
    <property type="component" value="Unassembled WGS sequence"/>
</dbReference>
<accession>A0A158JDR4</accession>
<evidence type="ECO:0000313" key="2">
    <source>
        <dbReference type="EMBL" id="SAL66599.1"/>
    </source>
</evidence>